<evidence type="ECO:0000313" key="2">
    <source>
        <dbReference type="Proteomes" id="UP001163285"/>
    </source>
</evidence>
<gene>
    <name evidence="1" type="ORF">OJY61_04860</name>
</gene>
<name>A0A3N6W8E4_AERCA</name>
<dbReference type="Gene3D" id="3.30.110.200">
    <property type="match status" value="1"/>
</dbReference>
<accession>A0A3N6W8E4</accession>
<dbReference type="Gene3D" id="6.20.270.20">
    <property type="entry name" value="LapD/MoxY periplasmic domain"/>
    <property type="match status" value="1"/>
</dbReference>
<reference evidence="1" key="1">
    <citation type="submission" date="2023-04" db="EMBL/GenBank/DDBJ databases">
        <title>Whole Genome Sequence of Multi-drug resistant Aeromonas caviae as a gut pathogen in newborn.</title>
        <authorList>
            <person name="Jadhav S.V."/>
            <person name="Saroj S.D."/>
            <person name="Saha U.B."/>
            <person name="Sen S."/>
            <person name="Kher A."/>
        </authorList>
    </citation>
    <scope>NUCLEOTIDE SEQUENCE</scope>
    <source>
        <strain evidence="1">SVJ23</strain>
    </source>
</reference>
<dbReference type="EMBL" id="CP110176">
    <property type="protein sequence ID" value="UZC87281.2"/>
    <property type="molecule type" value="Genomic_DNA"/>
</dbReference>
<proteinExistence type="predicted"/>
<sequence>MSLAKLLNVIILILFTIGAALLLVLEITTVRQSILDQMSANLETAITALGLVLQGTLLNDDKVLAETIVNAMFDGGFVNSVVLLDPDGQVLFQKVFHTAQQNVPGWLPSVIDMPPVKIEQELTDGWRILGTLTLEGHKGYAYQHLWNAISRTGLALLAGLLVFSLVITWVCRRLLRPLEQISLQLARIRKRQFSGNLPTPWLRELQEVVVSINQLVSERKRDLLQQRLKITQLGKHDALPTHQKLVGLVDTDGNTYQQHFFSTQGSIRLYSRLLPKHPPTTDSSPDEIRGLLNDWLTQKAEGLQLPLSLLGHPDWAQFAPVLTSARGKTLDWRWDLAIFPPLAEERLTALQSQGIELAFSNIPMNNDNLARLDPIRPVFISCQLTQSPLYWNLLSQCLHASGYTLLAEAGDVSDVDMLRSWGIDGYATQENAS</sequence>
<dbReference type="Proteomes" id="UP001163285">
    <property type="component" value="Chromosome"/>
</dbReference>
<organism evidence="1 2">
    <name type="scientific">Aeromonas caviae</name>
    <name type="common">Aeromonas punctata</name>
    <dbReference type="NCBI Taxonomy" id="648"/>
    <lineage>
        <taxon>Bacteria</taxon>
        <taxon>Pseudomonadati</taxon>
        <taxon>Pseudomonadota</taxon>
        <taxon>Gammaproteobacteria</taxon>
        <taxon>Aeromonadales</taxon>
        <taxon>Aeromonadaceae</taxon>
        <taxon>Aeromonas</taxon>
    </lineage>
</organism>
<dbReference type="InterPro" id="IPR042461">
    <property type="entry name" value="LapD_MoxY_peri_C"/>
</dbReference>
<dbReference type="Pfam" id="PF16448">
    <property type="entry name" value="LapD_MoxY_N"/>
    <property type="match status" value="1"/>
</dbReference>
<dbReference type="InterPro" id="IPR032244">
    <property type="entry name" value="LapD_MoxY_N"/>
</dbReference>
<dbReference type="AlphaFoldDB" id="A0A3N6W8E4"/>
<evidence type="ECO:0000313" key="1">
    <source>
        <dbReference type="EMBL" id="UZC87281.2"/>
    </source>
</evidence>
<dbReference type="RefSeq" id="WP_043152912.1">
    <property type="nucleotide sequence ID" value="NZ_AP019195.1"/>
</dbReference>
<protein>
    <submittedName>
        <fullName evidence="1">LapD/MoxY N-terminal periplasmic domain-containing protein</fullName>
    </submittedName>
</protein>